<gene>
    <name evidence="1" type="ORF">METZ01_LOCUS237191</name>
</gene>
<dbReference type="InterPro" id="IPR036866">
    <property type="entry name" value="RibonucZ/Hydroxyglut_hydro"/>
</dbReference>
<dbReference type="GO" id="GO:0016984">
    <property type="term" value="F:ribulose-bisphosphate carboxylase activity"/>
    <property type="evidence" value="ECO:0007669"/>
    <property type="project" value="InterPro"/>
</dbReference>
<sequence>YIGSWCIYPPYNFQPTDFDDIDYIYVSHIHPDHSDEKTLTRLKKSIPVLIHDFPEKFLKNKIESLGFKTIELEHDKRIHLKNNVHINILAADNCDPQICGKFIGCPNLQNKVGSNWLDTMSVIDDENEVIVNTNDCPFDLAQFAVTKIKKKYENVDMLLSAYAGASAYPHMFKMTEKERVIAAEKKKLKRYQRIMNYIKLLEPKYFLPFAGTYTYCGKLSKYNYQRGEPELEEGFHYLVSKIDQNKSKGIILNAKESFDLTTGKSTNSYIPIDKEEKKNYLENVLSKRKMDYEYDPEPSIEEIKKLIVKAFIRFERMRKKIKFSTDTRIILDFSSQDLVDISCNGGGINFIKKDELKKYKQYVKMSLDKRLLKRLLEGPTKEHWNIAEGGGHIFFDRVPNNYELSLFYCFYRFYA</sequence>
<dbReference type="Gene3D" id="3.60.15.10">
    <property type="entry name" value="Ribonuclease Z/Hydroxyacylglutathione hydrolase-like"/>
    <property type="match status" value="1"/>
</dbReference>
<dbReference type="AlphaFoldDB" id="A0A382HBR5"/>
<dbReference type="GO" id="GO:0015977">
    <property type="term" value="P:carbon fixation"/>
    <property type="evidence" value="ECO:0007669"/>
    <property type="project" value="InterPro"/>
</dbReference>
<name>A0A382HBR5_9ZZZZ</name>
<dbReference type="PROSITE" id="PS00157">
    <property type="entry name" value="RUBISCO_LARGE"/>
    <property type="match status" value="1"/>
</dbReference>
<organism evidence="1">
    <name type="scientific">marine metagenome</name>
    <dbReference type="NCBI Taxonomy" id="408172"/>
    <lineage>
        <taxon>unclassified sequences</taxon>
        <taxon>metagenomes</taxon>
        <taxon>ecological metagenomes</taxon>
    </lineage>
</organism>
<accession>A0A382HBR5</accession>
<proteinExistence type="predicted"/>
<dbReference type="EMBL" id="UINC01060140">
    <property type="protein sequence ID" value="SVB84337.1"/>
    <property type="molecule type" value="Genomic_DNA"/>
</dbReference>
<dbReference type="SUPFAM" id="SSF56281">
    <property type="entry name" value="Metallo-hydrolase/oxidoreductase"/>
    <property type="match status" value="1"/>
</dbReference>
<evidence type="ECO:0000313" key="1">
    <source>
        <dbReference type="EMBL" id="SVB84337.1"/>
    </source>
</evidence>
<protein>
    <submittedName>
        <fullName evidence="1">Uncharacterized protein</fullName>
    </submittedName>
</protein>
<feature type="non-terminal residue" evidence="1">
    <location>
        <position position="1"/>
    </location>
</feature>
<reference evidence="1" key="1">
    <citation type="submission" date="2018-05" db="EMBL/GenBank/DDBJ databases">
        <authorList>
            <person name="Lanie J.A."/>
            <person name="Ng W.-L."/>
            <person name="Kazmierczak K.M."/>
            <person name="Andrzejewski T.M."/>
            <person name="Davidsen T.M."/>
            <person name="Wayne K.J."/>
            <person name="Tettelin H."/>
            <person name="Glass J.I."/>
            <person name="Rusch D."/>
            <person name="Podicherti R."/>
            <person name="Tsui H.-C.T."/>
            <person name="Winkler M.E."/>
        </authorList>
    </citation>
    <scope>NUCLEOTIDE SEQUENCE</scope>
</reference>
<dbReference type="GO" id="GO:0000287">
    <property type="term" value="F:magnesium ion binding"/>
    <property type="evidence" value="ECO:0007669"/>
    <property type="project" value="InterPro"/>
</dbReference>
<dbReference type="InterPro" id="IPR020878">
    <property type="entry name" value="RuBisCo_large_chain_AS"/>
</dbReference>